<dbReference type="SUPFAM" id="SSF48239">
    <property type="entry name" value="Terpenoid cyclases/Protein prenyltransferases"/>
    <property type="match status" value="2"/>
</dbReference>
<evidence type="ECO:0000313" key="4">
    <source>
        <dbReference type="EMBL" id="OCS89266.1"/>
    </source>
</evidence>
<name>A0A1C0YQ10_9BACL</name>
<dbReference type="Pfam" id="PF14478">
    <property type="entry name" value="DUF4430"/>
    <property type="match status" value="3"/>
</dbReference>
<proteinExistence type="predicted"/>
<dbReference type="InterPro" id="IPR008930">
    <property type="entry name" value="Terpenoid_cyclase/PrenylTrfase"/>
</dbReference>
<protein>
    <recommendedName>
        <fullName evidence="3">SLH domain-containing protein</fullName>
    </recommendedName>
</protein>
<evidence type="ECO:0000259" key="3">
    <source>
        <dbReference type="PROSITE" id="PS51272"/>
    </source>
</evidence>
<dbReference type="Pfam" id="PF00395">
    <property type="entry name" value="SLH"/>
    <property type="match status" value="3"/>
</dbReference>
<reference evidence="4 5" key="1">
    <citation type="submission" date="2016-07" db="EMBL/GenBank/DDBJ databases">
        <title>Caryophanon latum genome sequencing.</title>
        <authorList>
            <person name="Verma A."/>
            <person name="Pal Y."/>
            <person name="Krishnamurthi S."/>
        </authorList>
    </citation>
    <scope>NUCLEOTIDE SEQUENCE [LARGE SCALE GENOMIC DNA]</scope>
    <source>
        <strain evidence="4 5">DSM 14151</strain>
    </source>
</reference>
<feature type="region of interest" description="Disordered" evidence="1">
    <location>
        <begin position="1073"/>
        <end position="1107"/>
    </location>
</feature>
<evidence type="ECO:0000256" key="2">
    <source>
        <dbReference type="SAM" id="SignalP"/>
    </source>
</evidence>
<accession>A0A1C0YQ10</accession>
<dbReference type="PANTHER" id="PTHR10559">
    <property type="entry name" value="TRANSCOBALAMIN-1/GASTRIC INTRINSIC FACTOR"/>
    <property type="match status" value="1"/>
</dbReference>
<feature type="domain" description="SLH" evidence="3">
    <location>
        <begin position="1288"/>
        <end position="1351"/>
    </location>
</feature>
<dbReference type="Gene3D" id="1.50.10.20">
    <property type="match status" value="2"/>
</dbReference>
<dbReference type="Proteomes" id="UP000093482">
    <property type="component" value="Unassembled WGS sequence"/>
</dbReference>
<organism evidence="4 5">
    <name type="scientific">Caryophanon latum</name>
    <dbReference type="NCBI Taxonomy" id="33977"/>
    <lineage>
        <taxon>Bacteria</taxon>
        <taxon>Bacillati</taxon>
        <taxon>Bacillota</taxon>
        <taxon>Bacilli</taxon>
        <taxon>Bacillales</taxon>
        <taxon>Caryophanaceae</taxon>
        <taxon>Caryophanon</taxon>
    </lineage>
</organism>
<keyword evidence="5" id="KW-1185">Reference proteome</keyword>
<dbReference type="RefSeq" id="WP_066465327.1">
    <property type="nucleotide sequence ID" value="NZ_MATO01000044.1"/>
</dbReference>
<dbReference type="EMBL" id="MATO01000044">
    <property type="protein sequence ID" value="OCS89266.1"/>
    <property type="molecule type" value="Genomic_DNA"/>
</dbReference>
<evidence type="ECO:0000256" key="1">
    <source>
        <dbReference type="SAM" id="MobiDB-lite"/>
    </source>
</evidence>
<feature type="region of interest" description="Disordered" evidence="1">
    <location>
        <begin position="49"/>
        <end position="69"/>
    </location>
</feature>
<feature type="domain" description="SLH" evidence="3">
    <location>
        <begin position="1410"/>
        <end position="1467"/>
    </location>
</feature>
<dbReference type="OrthoDB" id="411361at2"/>
<dbReference type="Gene3D" id="2.170.130.30">
    <property type="match status" value="3"/>
</dbReference>
<comment type="caution">
    <text evidence="4">The sequence shown here is derived from an EMBL/GenBank/DDBJ whole genome shotgun (WGS) entry which is preliminary data.</text>
</comment>
<gene>
    <name evidence="4" type="ORF">A6K76_13025</name>
</gene>
<dbReference type="PROSITE" id="PS51272">
    <property type="entry name" value="SLH"/>
    <property type="match status" value="3"/>
</dbReference>
<feature type="chain" id="PRO_5008649214" description="SLH domain-containing protein" evidence="2">
    <location>
        <begin position="29"/>
        <end position="1467"/>
    </location>
</feature>
<feature type="compositionally biased region" description="Low complexity" evidence="1">
    <location>
        <begin position="1225"/>
        <end position="1291"/>
    </location>
</feature>
<feature type="region of interest" description="Disordered" evidence="1">
    <location>
        <begin position="1213"/>
        <end position="1296"/>
    </location>
</feature>
<dbReference type="InterPro" id="IPR051588">
    <property type="entry name" value="Cobalamin_Transport"/>
</dbReference>
<keyword evidence="2" id="KW-0732">Signal</keyword>
<feature type="compositionally biased region" description="Low complexity" evidence="1">
    <location>
        <begin position="1081"/>
        <end position="1107"/>
    </location>
</feature>
<sequence>MKYAKFVLQLLIAVVLISSNIAPSIVMADELEQVAEQQQQAIVNEAQAATTNTQDTTPEQTEGTTDFSEQNPNQYAVFDITTTVKGPTGNNIVAASAGKMSVAEGTTALDAVKQLLDSKEIAYEVTDSQFGSYITSIKGETAGKFGGWDGWSYKVNGAAPEVGLASYVLKANDKLDVYYSTYAEYTVDTVVATQTADVVVSVKGDKFQSNAKTLTNWVSSNGVVKAVTLDESMQQATVTLKLRDVESKEPLTLTMKPSATVGKQEQTFTLQTAETIEKDVIVTYTEEEVRQQAEAALQKSKAFMQQNVEALSKGTSSSYSGFWKTAALVAAGINPAKYPYAAETSPYAKGSDWLKPVDKAFTPVNTNAGYVLGAIHLGFDPTNLKTRNFIDDLVKQQKEDGSFGQINNEAFALLALDLAGAKYDREKHLQAMIALQDETGIFPAWGSLDSTGWALMALAPHKDRENVAETIKRAVDGLHAEYIENGVDNSNTAAALISGLSAVGENIFSDKWTDWQGRQLVQHLVADYQLETGEFVWKTTDAKANGAATDQSIIALGDALNGYSSFSKQALDNVQNVNTTVAVKGPTGNNIVRDEAIKVADGATALDALTQVLDAKQIPYEVVEGSYGPYVKSIKGEAEGKFGGWDGWMYTVNGEALEVGLGAYTLQANDKVEVYYSTYPVFTSESVVATQTANVIVNVKGDQFRSNATTLTNWVSSNGVVKAVTLDESMQQATVTLKLRDVESKEPLTLTVKPNATIGKQETIIPITTAETITADEVVTYTEEDIRKQAEAALQKSKAYLQSNAELVSKNISSSYSGFWKTAGLVAVGIDPANYPYAVETSPYAKDSDWLKPIDAANAAVNTNAGYVLGAIHLGLDPTNLKTRNIVEDLLSKQGESGAFGLINNDVFALLALDLAGAQYDQEKHLQAILSMQDETGIFPAWGSLDSTGWALMALAPHKEREDVAKAIERAVNALHASYIENGVDNANTAAAFISGLGSVGENIFSDKWTDWQGRQLVQHLVADYQLETGEFVWKEADEEANAMATEQAIIALGDALNGYSSFSKQALDQVRKTVEEPVETPEQPTIPTNPEMPAQPTQPTTPEQPAPQTMKVYVSIDGLQSIVEQQEITLPKEATVLDALQAVAAANGVSVSIRSTTYGLYVEGINGLMEMQHGKTSGWMYSVNGSFPERSADKEKVADGDIIAWSYTYEEATVPSNPSPSLPSNPSQPSQPSTPEQPVTPEQPTTPEQPVTPEEPTEPETPVTPEEPTEPEAPVTPEEPTEPEAPVTLPFTDIEPTNYSAPYIAKLYELGITTGTTDTTFSPKANLTRSQFAVMIARALKLEPKGAPKFKDVQGKWYADAVQALVENGIVQGVDENTFAPGNTITRQQTAVMLFRVLQFAGYDALADVPTFNDAANISPYAQQAFATLQKLNILTGNEGFANPHEQLTRQQMAKLLVLTLEAIQK</sequence>
<feature type="domain" description="SLH" evidence="3">
    <location>
        <begin position="1352"/>
        <end position="1409"/>
    </location>
</feature>
<dbReference type="InterPro" id="IPR027954">
    <property type="entry name" value="Transcobalamin-like_C"/>
</dbReference>
<feature type="signal peptide" evidence="2">
    <location>
        <begin position="1"/>
        <end position="28"/>
    </location>
</feature>
<feature type="compositionally biased region" description="Low complexity" evidence="1">
    <location>
        <begin position="49"/>
        <end position="62"/>
    </location>
</feature>
<evidence type="ECO:0000313" key="5">
    <source>
        <dbReference type="Proteomes" id="UP000093482"/>
    </source>
</evidence>
<dbReference type="PANTHER" id="PTHR10559:SF18">
    <property type="entry name" value="TRANSCOBALAMIN II"/>
    <property type="match status" value="1"/>
</dbReference>
<dbReference type="InterPro" id="IPR001119">
    <property type="entry name" value="SLH_dom"/>
</dbReference>